<evidence type="ECO:0000313" key="2">
    <source>
        <dbReference type="EMBL" id="GER56028.1"/>
    </source>
</evidence>
<gene>
    <name evidence="2" type="ORF">STAS_33734</name>
</gene>
<dbReference type="Proteomes" id="UP000325081">
    <property type="component" value="Unassembled WGS sequence"/>
</dbReference>
<keyword evidence="3" id="KW-1185">Reference proteome</keyword>
<evidence type="ECO:0000256" key="1">
    <source>
        <dbReference type="SAM" id="MobiDB-lite"/>
    </source>
</evidence>
<organism evidence="2 3">
    <name type="scientific">Striga asiatica</name>
    <name type="common">Asiatic witchweed</name>
    <name type="synonym">Buchnera asiatica</name>
    <dbReference type="NCBI Taxonomy" id="4170"/>
    <lineage>
        <taxon>Eukaryota</taxon>
        <taxon>Viridiplantae</taxon>
        <taxon>Streptophyta</taxon>
        <taxon>Embryophyta</taxon>
        <taxon>Tracheophyta</taxon>
        <taxon>Spermatophyta</taxon>
        <taxon>Magnoliopsida</taxon>
        <taxon>eudicotyledons</taxon>
        <taxon>Gunneridae</taxon>
        <taxon>Pentapetalae</taxon>
        <taxon>asterids</taxon>
        <taxon>lamiids</taxon>
        <taxon>Lamiales</taxon>
        <taxon>Orobanchaceae</taxon>
        <taxon>Buchnereae</taxon>
        <taxon>Striga</taxon>
    </lineage>
</organism>
<proteinExistence type="predicted"/>
<evidence type="ECO:0000313" key="3">
    <source>
        <dbReference type="Proteomes" id="UP000325081"/>
    </source>
</evidence>
<comment type="caution">
    <text evidence="2">The sequence shown here is derived from an EMBL/GenBank/DDBJ whole genome shotgun (WGS) entry which is preliminary data.</text>
</comment>
<sequence length="179" mass="19495">MVTSFMKGGLVGFGKSSLPTSISKTFDIDGLNEGISCMHKSATWTTRKISGRGFRSGVVRKREGFQVPSSCSLTGEQEIGRSMLVVEEKPLDSDFSPVSDLIDCPEPTLPELVCWVERAGGSFQGIGLRKSISEYLKKQPVLRARPSVEGKHPKTSPLAFPKQARQARSPTVLQQLAIT</sequence>
<protein>
    <submittedName>
        <fullName evidence="2">GDSL-motif lipase 3</fullName>
    </submittedName>
</protein>
<dbReference type="AlphaFoldDB" id="A0A5A7RFS5"/>
<feature type="region of interest" description="Disordered" evidence="1">
    <location>
        <begin position="143"/>
        <end position="171"/>
    </location>
</feature>
<name>A0A5A7RFS5_STRAF</name>
<accession>A0A5A7RFS5</accession>
<reference evidence="3" key="1">
    <citation type="journal article" date="2019" name="Curr. Biol.">
        <title>Genome Sequence of Striga asiatica Provides Insight into the Evolution of Plant Parasitism.</title>
        <authorList>
            <person name="Yoshida S."/>
            <person name="Kim S."/>
            <person name="Wafula E.K."/>
            <person name="Tanskanen J."/>
            <person name="Kim Y.M."/>
            <person name="Honaas L."/>
            <person name="Yang Z."/>
            <person name="Spallek T."/>
            <person name="Conn C.E."/>
            <person name="Ichihashi Y."/>
            <person name="Cheong K."/>
            <person name="Cui S."/>
            <person name="Der J.P."/>
            <person name="Gundlach H."/>
            <person name="Jiao Y."/>
            <person name="Hori C."/>
            <person name="Ishida J.K."/>
            <person name="Kasahara H."/>
            <person name="Kiba T."/>
            <person name="Kim M.S."/>
            <person name="Koo N."/>
            <person name="Laohavisit A."/>
            <person name="Lee Y.H."/>
            <person name="Lumba S."/>
            <person name="McCourt P."/>
            <person name="Mortimer J.C."/>
            <person name="Mutuku J.M."/>
            <person name="Nomura T."/>
            <person name="Sasaki-Sekimoto Y."/>
            <person name="Seto Y."/>
            <person name="Wang Y."/>
            <person name="Wakatake T."/>
            <person name="Sakakibara H."/>
            <person name="Demura T."/>
            <person name="Yamaguchi S."/>
            <person name="Yoneyama K."/>
            <person name="Manabe R.I."/>
            <person name="Nelson D.C."/>
            <person name="Schulman A.H."/>
            <person name="Timko M.P."/>
            <person name="dePamphilis C.W."/>
            <person name="Choi D."/>
            <person name="Shirasu K."/>
        </authorList>
    </citation>
    <scope>NUCLEOTIDE SEQUENCE [LARGE SCALE GENOMIC DNA]</scope>
    <source>
        <strain evidence="3">cv. UVA1</strain>
    </source>
</reference>
<dbReference type="EMBL" id="BKCP01012403">
    <property type="protein sequence ID" value="GER56028.1"/>
    <property type="molecule type" value="Genomic_DNA"/>
</dbReference>